<comment type="caution">
    <text evidence="2">The sequence shown here is derived from an EMBL/GenBank/DDBJ whole genome shotgun (WGS) entry which is preliminary data.</text>
</comment>
<accession>A0A921MVS5</accession>
<name>A0A921MVS5_9MICO</name>
<dbReference type="InterPro" id="IPR054254">
    <property type="entry name" value="DUF6985"/>
</dbReference>
<proteinExistence type="predicted"/>
<feature type="domain" description="DUF6985" evidence="1">
    <location>
        <begin position="8"/>
        <end position="168"/>
    </location>
</feature>
<evidence type="ECO:0000313" key="3">
    <source>
        <dbReference type="Proteomes" id="UP000742460"/>
    </source>
</evidence>
<evidence type="ECO:0000259" key="1">
    <source>
        <dbReference type="Pfam" id="PF22481"/>
    </source>
</evidence>
<gene>
    <name evidence="2" type="ORF">K8V81_05485</name>
</gene>
<reference evidence="2" key="1">
    <citation type="journal article" date="2021" name="PeerJ">
        <title>Extensive microbial diversity within the chicken gut microbiome revealed by metagenomics and culture.</title>
        <authorList>
            <person name="Gilroy R."/>
            <person name="Ravi A."/>
            <person name="Getino M."/>
            <person name="Pursley I."/>
            <person name="Horton D.L."/>
            <person name="Alikhan N.F."/>
            <person name="Baker D."/>
            <person name="Gharbi K."/>
            <person name="Hall N."/>
            <person name="Watson M."/>
            <person name="Adriaenssens E.M."/>
            <person name="Foster-Nyarko E."/>
            <person name="Jarju S."/>
            <person name="Secka A."/>
            <person name="Antonio M."/>
            <person name="Oren A."/>
            <person name="Chaudhuri R.R."/>
            <person name="La Ragione R."/>
            <person name="Hildebrand F."/>
            <person name="Pallen M.J."/>
        </authorList>
    </citation>
    <scope>NUCLEOTIDE SEQUENCE</scope>
    <source>
        <strain evidence="2">ChiGjej5B5-22894</strain>
    </source>
</reference>
<evidence type="ECO:0000313" key="2">
    <source>
        <dbReference type="EMBL" id="HJG91159.1"/>
    </source>
</evidence>
<dbReference type="EMBL" id="DYUE01000136">
    <property type="protein sequence ID" value="HJG91159.1"/>
    <property type="molecule type" value="Genomic_DNA"/>
</dbReference>
<sequence length="186" mass="20177">MLSSLPGIGPVTYDSELHWYVSDPLETPLLGGPREYVVDGDEPELGDSLKACVDAFRSLQPGALRAGEQAIYEYYLDTAQEIVDPTARLDPGSAGPPAAHEVEEGFPQIGSPAEVWEHITASGQVHLVSEDGTWYVSLECECSWEPEHGLAIVLRQGLEVSLVGPFEGRVTDPDLPGGVLYRRLYA</sequence>
<dbReference type="Proteomes" id="UP000742460">
    <property type="component" value="Unassembled WGS sequence"/>
</dbReference>
<organism evidence="2 3">
    <name type="scientific">Brachybacterium massiliense</name>
    <dbReference type="NCBI Taxonomy" id="1755098"/>
    <lineage>
        <taxon>Bacteria</taxon>
        <taxon>Bacillati</taxon>
        <taxon>Actinomycetota</taxon>
        <taxon>Actinomycetes</taxon>
        <taxon>Micrococcales</taxon>
        <taxon>Dermabacteraceae</taxon>
        <taxon>Brachybacterium</taxon>
    </lineage>
</organism>
<protein>
    <recommendedName>
        <fullName evidence="1">DUF6985 domain-containing protein</fullName>
    </recommendedName>
</protein>
<dbReference type="Pfam" id="PF22481">
    <property type="entry name" value="DUF6985"/>
    <property type="match status" value="1"/>
</dbReference>
<reference evidence="2" key="2">
    <citation type="submission" date="2021-09" db="EMBL/GenBank/DDBJ databases">
        <authorList>
            <person name="Gilroy R."/>
        </authorList>
    </citation>
    <scope>NUCLEOTIDE SEQUENCE</scope>
    <source>
        <strain evidence="2">ChiGjej5B5-22894</strain>
    </source>
</reference>
<dbReference type="AlphaFoldDB" id="A0A921MVS5"/>